<feature type="compositionally biased region" description="Basic and acidic residues" evidence="2">
    <location>
        <begin position="904"/>
        <end position="914"/>
    </location>
</feature>
<keyword evidence="5" id="KW-1185">Reference proteome</keyword>
<keyword evidence="3" id="KW-0812">Transmembrane</keyword>
<protein>
    <submittedName>
        <fullName evidence="4">Uncharacterized protein</fullName>
    </submittedName>
</protein>
<feature type="transmembrane region" description="Helical" evidence="3">
    <location>
        <begin position="1173"/>
        <end position="1193"/>
    </location>
</feature>
<feature type="compositionally biased region" description="Acidic residues" evidence="2">
    <location>
        <begin position="860"/>
        <end position="870"/>
    </location>
</feature>
<evidence type="ECO:0000256" key="2">
    <source>
        <dbReference type="SAM" id="MobiDB-lite"/>
    </source>
</evidence>
<keyword evidence="3" id="KW-0472">Membrane</keyword>
<feature type="region of interest" description="Disordered" evidence="2">
    <location>
        <begin position="1533"/>
        <end position="1611"/>
    </location>
</feature>
<name>A0AAN6Y2R8_9PEZI</name>
<feature type="transmembrane region" description="Helical" evidence="3">
    <location>
        <begin position="1205"/>
        <end position="1228"/>
    </location>
</feature>
<feature type="region of interest" description="Disordered" evidence="2">
    <location>
        <begin position="485"/>
        <end position="525"/>
    </location>
</feature>
<reference evidence="4" key="1">
    <citation type="journal article" date="2023" name="Mol. Phylogenet. Evol.">
        <title>Genome-scale phylogeny and comparative genomics of the fungal order Sordariales.</title>
        <authorList>
            <person name="Hensen N."/>
            <person name="Bonometti L."/>
            <person name="Westerberg I."/>
            <person name="Brannstrom I.O."/>
            <person name="Guillou S."/>
            <person name="Cros-Aarteil S."/>
            <person name="Calhoun S."/>
            <person name="Haridas S."/>
            <person name="Kuo A."/>
            <person name="Mondo S."/>
            <person name="Pangilinan J."/>
            <person name="Riley R."/>
            <person name="LaButti K."/>
            <person name="Andreopoulos B."/>
            <person name="Lipzen A."/>
            <person name="Chen C."/>
            <person name="Yan M."/>
            <person name="Daum C."/>
            <person name="Ng V."/>
            <person name="Clum A."/>
            <person name="Steindorff A."/>
            <person name="Ohm R.A."/>
            <person name="Martin F."/>
            <person name="Silar P."/>
            <person name="Natvig D.O."/>
            <person name="Lalanne C."/>
            <person name="Gautier V."/>
            <person name="Ament-Velasquez S.L."/>
            <person name="Kruys A."/>
            <person name="Hutchinson M.I."/>
            <person name="Powell A.J."/>
            <person name="Barry K."/>
            <person name="Miller A.N."/>
            <person name="Grigoriev I.V."/>
            <person name="Debuchy R."/>
            <person name="Gladieux P."/>
            <person name="Hiltunen Thoren M."/>
            <person name="Johannesson H."/>
        </authorList>
    </citation>
    <scope>NUCLEOTIDE SEQUENCE</scope>
    <source>
        <strain evidence="4">PSN293</strain>
    </source>
</reference>
<accession>A0AAN6Y2R8</accession>
<feature type="compositionally biased region" description="Low complexity" evidence="2">
    <location>
        <begin position="1558"/>
        <end position="1575"/>
    </location>
</feature>
<feature type="coiled-coil region" evidence="1">
    <location>
        <begin position="170"/>
        <end position="232"/>
    </location>
</feature>
<feature type="compositionally biased region" description="Low complexity" evidence="2">
    <location>
        <begin position="1292"/>
        <end position="1306"/>
    </location>
</feature>
<feature type="compositionally biased region" description="Basic and acidic residues" evidence="2">
    <location>
        <begin position="871"/>
        <end position="882"/>
    </location>
</feature>
<keyword evidence="3" id="KW-1133">Transmembrane helix</keyword>
<feature type="region of interest" description="Disordered" evidence="2">
    <location>
        <begin position="1006"/>
        <end position="1100"/>
    </location>
</feature>
<feature type="compositionally biased region" description="Polar residues" evidence="2">
    <location>
        <begin position="1409"/>
        <end position="1421"/>
    </location>
</feature>
<organism evidence="4 5">
    <name type="scientific">Rhypophila decipiens</name>
    <dbReference type="NCBI Taxonomy" id="261697"/>
    <lineage>
        <taxon>Eukaryota</taxon>
        <taxon>Fungi</taxon>
        <taxon>Dikarya</taxon>
        <taxon>Ascomycota</taxon>
        <taxon>Pezizomycotina</taxon>
        <taxon>Sordariomycetes</taxon>
        <taxon>Sordariomycetidae</taxon>
        <taxon>Sordariales</taxon>
        <taxon>Naviculisporaceae</taxon>
        <taxon>Rhypophila</taxon>
    </lineage>
</organism>
<feature type="compositionally biased region" description="Basic and acidic residues" evidence="2">
    <location>
        <begin position="492"/>
        <end position="525"/>
    </location>
</feature>
<evidence type="ECO:0000313" key="5">
    <source>
        <dbReference type="Proteomes" id="UP001301769"/>
    </source>
</evidence>
<feature type="compositionally biased region" description="Polar residues" evidence="2">
    <location>
        <begin position="1"/>
        <end position="17"/>
    </location>
</feature>
<feature type="region of interest" description="Disordered" evidence="2">
    <location>
        <begin position="1237"/>
        <end position="1475"/>
    </location>
</feature>
<feature type="compositionally biased region" description="Polar residues" evidence="2">
    <location>
        <begin position="883"/>
        <end position="895"/>
    </location>
</feature>
<comment type="caution">
    <text evidence="4">The sequence shown here is derived from an EMBL/GenBank/DDBJ whole genome shotgun (WGS) entry which is preliminary data.</text>
</comment>
<reference evidence="4" key="2">
    <citation type="submission" date="2023-05" db="EMBL/GenBank/DDBJ databases">
        <authorList>
            <consortium name="Lawrence Berkeley National Laboratory"/>
            <person name="Steindorff A."/>
            <person name="Hensen N."/>
            <person name="Bonometti L."/>
            <person name="Westerberg I."/>
            <person name="Brannstrom I.O."/>
            <person name="Guillou S."/>
            <person name="Cros-Aarteil S."/>
            <person name="Calhoun S."/>
            <person name="Haridas S."/>
            <person name="Kuo A."/>
            <person name="Mondo S."/>
            <person name="Pangilinan J."/>
            <person name="Riley R."/>
            <person name="Labutti K."/>
            <person name="Andreopoulos B."/>
            <person name="Lipzen A."/>
            <person name="Chen C."/>
            <person name="Yanf M."/>
            <person name="Daum C."/>
            <person name="Ng V."/>
            <person name="Clum A."/>
            <person name="Ohm R."/>
            <person name="Martin F."/>
            <person name="Silar P."/>
            <person name="Natvig D."/>
            <person name="Lalanne C."/>
            <person name="Gautier V."/>
            <person name="Ament-Velasquez S.L."/>
            <person name="Kruys A."/>
            <person name="Hutchinson M.I."/>
            <person name="Powell A.J."/>
            <person name="Barry K."/>
            <person name="Miller A.N."/>
            <person name="Grigoriev I.V."/>
            <person name="Debuchy R."/>
            <person name="Gladieux P."/>
            <person name="Thoren M.H."/>
            <person name="Johannesson H."/>
        </authorList>
    </citation>
    <scope>NUCLEOTIDE SEQUENCE</scope>
    <source>
        <strain evidence="4">PSN293</strain>
    </source>
</reference>
<dbReference type="PANTHER" id="PTHR23159:SF60">
    <property type="entry name" value="SPINDLE ASSEMBLY ABNORMAL PROTEIN 4"/>
    <property type="match status" value="1"/>
</dbReference>
<feature type="compositionally biased region" description="Basic residues" evidence="2">
    <location>
        <begin position="1075"/>
        <end position="1087"/>
    </location>
</feature>
<feature type="region of interest" description="Disordered" evidence="2">
    <location>
        <begin position="856"/>
        <end position="914"/>
    </location>
</feature>
<gene>
    <name evidence="4" type="ORF">QBC37DRAFT_402526</name>
</gene>
<feature type="region of interest" description="Disordered" evidence="2">
    <location>
        <begin position="1"/>
        <end position="161"/>
    </location>
</feature>
<feature type="compositionally biased region" description="Low complexity" evidence="2">
    <location>
        <begin position="108"/>
        <end position="132"/>
    </location>
</feature>
<dbReference type="PANTHER" id="PTHR23159">
    <property type="entry name" value="CENTROSOMAL PROTEIN 2"/>
    <property type="match status" value="1"/>
</dbReference>
<dbReference type="Proteomes" id="UP001301769">
    <property type="component" value="Unassembled WGS sequence"/>
</dbReference>
<evidence type="ECO:0000256" key="1">
    <source>
        <dbReference type="SAM" id="Coils"/>
    </source>
</evidence>
<feature type="region of interest" description="Disordered" evidence="2">
    <location>
        <begin position="351"/>
        <end position="380"/>
    </location>
</feature>
<feature type="compositionally biased region" description="Acidic residues" evidence="2">
    <location>
        <begin position="1339"/>
        <end position="1355"/>
    </location>
</feature>
<sequence length="2296" mass="260270">MADDSPTTPKASQQAHLQGQGGPSFRLTVQNEPPASISEVLEATAAPVRSFARPGRRGASGGSGSRSSNERRAAGSLSPIPASSGVMSPLLSPGSGGGERTPRPRPTSPSSTGTGTGSRGSSPQTGSSRSQSVLRAPHPFDEDPSLSIEGEGVPSTDDPDIYTRMFTEMQSKHETELKTLQEQILELESEVTKLSKKEGDQERYIIWANDHTSNLERQVEQLGKENRILVDQVRAGQRSVRDLEIEIRRRDSEARIYIRDREGEEPLSPGSANERFRQLREEIRDLKEERYAQNEEMEVLFEKKERYEELQEEHQALKETVKTLENELEVVREKAATPMIAQGALKRVSTAASTSSTGVGEADNKRMSTISSTGGIGGFEPKELMRTETELEDIANLGQLITEKDESIMRLGQRIQDKDEHIAKLEKSIAVKEEQITKLKVEVRRATDENGALAKDVESEKERYEKGLERARQQVGQLEQKLADREEELAQEEERHDAVESRLASDKRDLQARLEEADESDRKEVEDLVREVQEKEGEIAKLEQERQELEQKRKEMAEQNRNLQQTARTVRKWQWDQPIVQTISNTQLWSEKNIMKNALESIKNRVKRIEPEQLEQAVQLIGDAKQSLEALPGDDEARQALVQQLDDVQQVLETRIQPLRAITQEVNATKDRLRKEKDDWAKEDAEITAVLRRIEGRGGAREHRRRHSEHIAPPTEFMKRIDKFEEEQNTYITTKDEEYAAIQKERRLGAPLTPEEDKRLHALTREFVNRLPENPILAFLSGETPQARRMNQLWALTEKVKRLKIRKGQQQDIHAWLPKLKPSTMEHKRRHALLVKELQGLEAQVENLVQEINELTAPPDIEEEEEEEEEVQRGRSFSRDDTSSPLPHPQQSSTKKAAPPQNPDKMRRKEEELRKKEDALRREIRFAHARLERLLYNRQLFEHWTENLEKRLNSEAAALVTQVLLEFELQTILDKESKEACFCSLLEYFFPRAYDFTVRGGTGTVAKHGHGRDHGTTTEKLGPVVEEKGEMTPQQPQSGKAMPKSALPISLGRSETLDPGTASKKSPGQQLPEHKGHKHGWLRRKRAPPVPVKEDDDEAITRSRAPLASSQLERASTIYEGGAGPSTANPFTRRSVTFKAQDKDVTVRDQHHHGHGGGHVTISPTAQWLRENAYPFFCQFITSLIWFVLLLAIQPVNLFQTFSFILTFFLTFAVGLPFYLVQAFRFYLVENKSSRDLPEKSRRTDDDASEEKVVKDQWQSPTGGVDVFEGTPLEGPGLGILQPSRVMSGDVGESSSSAGPGTSSSKGKGKNPDVVGMRGGAGRPPKWRIKEGLTVQEQYEYESGSDDRPEVEDDEERLRSPSPAQGELPGPFVTVQKKGKAREYVVSDGENSDEEGYGSKRRPKELDEPQQTRPTPETSPSRSRKGKEKEELTPQQLEEIAQASRRGRDTEQETTTSETRQRSRNKRTMSEEARWNTEQMLANAQARKQEEDEAKLARRRQWLWWRVWYWVVHVLASAWQVIASRWPSSLWRKSKAAEGPTRPPRQPSPARTPLREGSPSWWDRWSRSASARSTPPTKPASGGGDVPDITVTTATPIEPRGTDGPPEDQKRPFWTQWLTSLRTFLDTLVVQKIPLLSFAVKSFLQSSLATLKSRLGRLLSLPKQLFSSISTNLGPLLDRLLAVPNRLFSSIVPSATFLQKVLNYPSRAWQSMRSNVPNFHTPQLPSVPQLRNKVNSRLPNLPRPNLNFFRSQLSNRPKINRSKFVPRPPSPPTILGSLLSLLIIYTLLTYLAVVAERRVWTSADTTWRHAYLRDLELSRGPPISVSPHQQKVGGLASFFSSSPTPQRSDVYVNTAYPGWSPLKADYRLIYAPAWYKIWYAPGHVISWASYQTKQAWNWASYHAQQTWDWFTTTLQDSIPRSPDQVREITENIWSETKGIFTTRITHLDGVGAVEIPSRISQLPGWIHRRVKYSIDTANQQRRDIKSFFEEIFVDRIILVPGGNGAIVEVPSYLTTWRRKVGYYLADMFDKYVFGLARWYVASFASEEVVDTAWEWKIYFSSLFTSIGETLSEWWENIVDLEKRFWGFLGRKVPGLGVLNLWATYLGVRAGEILDGTWEAVKGAALWGFEGPVRVVEWVSDVLWKFQIMGTVLARRSYGPLDVEIERAPCEWTSQTPAEPVWAKSRYVACGCVVSVSGSLPVSRGCNKHCSLGSRLTSERLRHFLYASGPNVVRKSQLNGPANWRPQLVQGAWPVYHEIVFQQVPSIPSHSTGVARLHSPFVLVPLYASLSQSPVKR</sequence>
<proteinExistence type="predicted"/>
<dbReference type="EMBL" id="MU858150">
    <property type="protein sequence ID" value="KAK4211394.1"/>
    <property type="molecule type" value="Genomic_DNA"/>
</dbReference>
<evidence type="ECO:0000313" key="4">
    <source>
        <dbReference type="EMBL" id="KAK4211394.1"/>
    </source>
</evidence>
<evidence type="ECO:0000256" key="3">
    <source>
        <dbReference type="SAM" id="Phobius"/>
    </source>
</evidence>
<feature type="compositionally biased region" description="Basic and acidic residues" evidence="2">
    <location>
        <begin position="1237"/>
        <end position="1255"/>
    </location>
</feature>
<feature type="compositionally biased region" description="Low complexity" evidence="2">
    <location>
        <begin position="83"/>
        <end position="93"/>
    </location>
</feature>
<feature type="coiled-coil region" evidence="1">
    <location>
        <begin position="276"/>
        <end position="334"/>
    </location>
</feature>
<keyword evidence="1" id="KW-0175">Coiled coil</keyword>